<organism evidence="2 3">
    <name type="scientific">Cryobacterium lyxosi</name>
    <dbReference type="NCBI Taxonomy" id="1259228"/>
    <lineage>
        <taxon>Bacteria</taxon>
        <taxon>Bacillati</taxon>
        <taxon>Actinomycetota</taxon>
        <taxon>Actinomycetes</taxon>
        <taxon>Micrococcales</taxon>
        <taxon>Microbacteriaceae</taxon>
        <taxon>Cryobacterium</taxon>
    </lineage>
</organism>
<dbReference type="AlphaFoldDB" id="A0A4R8ZFW7"/>
<evidence type="ECO:0008006" key="4">
    <source>
        <dbReference type="Google" id="ProtNLM"/>
    </source>
</evidence>
<proteinExistence type="predicted"/>
<accession>A0A4R8ZFW7</accession>
<gene>
    <name evidence="2" type="ORF">E3T27_10450</name>
</gene>
<protein>
    <recommendedName>
        <fullName evidence="4">Cation-transporting ATPase</fullName>
    </recommendedName>
</protein>
<reference evidence="2 3" key="1">
    <citation type="submission" date="2019-03" db="EMBL/GenBank/DDBJ databases">
        <title>Genomics of glacier-inhabiting Cryobacterium strains.</title>
        <authorList>
            <person name="Liu Q."/>
            <person name="Xin Y.-H."/>
        </authorList>
    </citation>
    <scope>NUCLEOTIDE SEQUENCE [LARGE SCALE GENOMIC DNA]</scope>
    <source>
        <strain evidence="2 3">TMT1-1</strain>
    </source>
</reference>
<evidence type="ECO:0000313" key="3">
    <source>
        <dbReference type="Proteomes" id="UP000298424"/>
    </source>
</evidence>
<dbReference type="EMBL" id="SOGT01000012">
    <property type="protein sequence ID" value="TFD25179.1"/>
    <property type="molecule type" value="Genomic_DNA"/>
</dbReference>
<evidence type="ECO:0000256" key="1">
    <source>
        <dbReference type="SAM" id="MobiDB-lite"/>
    </source>
</evidence>
<comment type="caution">
    <text evidence="2">The sequence shown here is derived from an EMBL/GenBank/DDBJ whole genome shotgun (WGS) entry which is preliminary data.</text>
</comment>
<sequence length="265" mass="26931">MSNLQRILRMASKALEQKGQPSSGGSGKTDWRDMVRTTADKVTGDSRPPASNVQRSAAPRSGSNTSSALSADDRAAIARYDYLLQTAEPQQLEQVHRDAFARLTPAQRDEVDAQLRTELPANEYPASTSPEDLARSATRGEAQKPGLLKKLFARPSGRGTGGALAGAGVAALGLGAGGLLAAVAGGAVLSNVAGPLLEQAAGLGVDFEGLAGGLEGVTGGLEGVTQGVADGAGGYATGLGEQVSDLGSNFEIPGLSALGNFFNRE</sequence>
<name>A0A4R8ZFW7_9MICO</name>
<feature type="compositionally biased region" description="Basic and acidic residues" evidence="1">
    <location>
        <begin position="29"/>
        <end position="44"/>
    </location>
</feature>
<dbReference type="OrthoDB" id="5520269at2"/>
<feature type="compositionally biased region" description="Polar residues" evidence="1">
    <location>
        <begin position="49"/>
        <end position="69"/>
    </location>
</feature>
<dbReference type="RefSeq" id="WP_134572616.1">
    <property type="nucleotide sequence ID" value="NZ_SOGT01000012.1"/>
</dbReference>
<feature type="region of interest" description="Disordered" evidence="1">
    <location>
        <begin position="118"/>
        <end position="141"/>
    </location>
</feature>
<feature type="region of interest" description="Disordered" evidence="1">
    <location>
        <begin position="1"/>
        <end position="70"/>
    </location>
</feature>
<keyword evidence="3" id="KW-1185">Reference proteome</keyword>
<dbReference type="Proteomes" id="UP000298424">
    <property type="component" value="Unassembled WGS sequence"/>
</dbReference>
<evidence type="ECO:0000313" key="2">
    <source>
        <dbReference type="EMBL" id="TFD25179.1"/>
    </source>
</evidence>